<evidence type="ECO:0000256" key="3">
    <source>
        <dbReference type="SAM" id="MobiDB-lite"/>
    </source>
</evidence>
<dbReference type="InterPro" id="IPR011333">
    <property type="entry name" value="SKP1/BTB/POZ_sf"/>
</dbReference>
<organism evidence="4">
    <name type="scientific">Leptocylindrus danicus</name>
    <dbReference type="NCBI Taxonomy" id="163516"/>
    <lineage>
        <taxon>Eukaryota</taxon>
        <taxon>Sar</taxon>
        <taxon>Stramenopiles</taxon>
        <taxon>Ochrophyta</taxon>
        <taxon>Bacillariophyta</taxon>
        <taxon>Coscinodiscophyceae</taxon>
        <taxon>Chaetocerotophycidae</taxon>
        <taxon>Leptocylindrales</taxon>
        <taxon>Leptocylindraceae</taxon>
        <taxon>Leptocylindrus</taxon>
    </lineage>
</organism>
<reference evidence="4" key="1">
    <citation type="submission" date="2021-01" db="EMBL/GenBank/DDBJ databases">
        <authorList>
            <person name="Corre E."/>
            <person name="Pelletier E."/>
            <person name="Niang G."/>
            <person name="Scheremetjew M."/>
            <person name="Finn R."/>
            <person name="Kale V."/>
            <person name="Holt S."/>
            <person name="Cochrane G."/>
            <person name="Meng A."/>
            <person name="Brown T."/>
            <person name="Cohen L."/>
        </authorList>
    </citation>
    <scope>NUCLEOTIDE SEQUENCE</scope>
    <source>
        <strain evidence="4">B650</strain>
    </source>
</reference>
<dbReference type="InterPro" id="IPR036296">
    <property type="entry name" value="SKP1-like_dim_sf"/>
</dbReference>
<name>A0A7S2KFI0_9STRA</name>
<evidence type="ECO:0000256" key="1">
    <source>
        <dbReference type="ARBA" id="ARBA00009993"/>
    </source>
</evidence>
<dbReference type="SUPFAM" id="SSF81382">
    <property type="entry name" value="Skp1 dimerisation domain-like"/>
    <property type="match status" value="1"/>
</dbReference>
<gene>
    <name evidence="4" type="ORF">LDAN0321_LOCUS8369</name>
</gene>
<dbReference type="GO" id="GO:0006511">
    <property type="term" value="P:ubiquitin-dependent protein catabolic process"/>
    <property type="evidence" value="ECO:0007669"/>
    <property type="project" value="InterPro"/>
</dbReference>
<sequence length="185" mass="19792">MAATTVKVQIKGEDTATELALDVAKVSIFIQEEMAKDTYSAETPVDLPDCVTPTNFAKVLKYCEHFVEDPMDKIKMPLKSVEMKDNVQEWYADFATEQSQPELFELITVANDLKIAGLMTLCSATVAAEMKKIPKEDLIKMFSAMGMLGGAPPGAMGAPPGLGMAGMGAAAPQAGGKKKSGKKKK</sequence>
<evidence type="ECO:0000313" key="4">
    <source>
        <dbReference type="EMBL" id="CAD9574047.1"/>
    </source>
</evidence>
<proteinExistence type="inferred from homology"/>
<dbReference type="AlphaFoldDB" id="A0A7S2KFI0"/>
<evidence type="ECO:0008006" key="5">
    <source>
        <dbReference type="Google" id="ProtNLM"/>
    </source>
</evidence>
<dbReference type="EMBL" id="HBGY01013072">
    <property type="protein sequence ID" value="CAD9574047.1"/>
    <property type="molecule type" value="Transcribed_RNA"/>
</dbReference>
<feature type="region of interest" description="Disordered" evidence="3">
    <location>
        <begin position="166"/>
        <end position="185"/>
    </location>
</feature>
<evidence type="ECO:0000256" key="2">
    <source>
        <dbReference type="ARBA" id="ARBA00022786"/>
    </source>
</evidence>
<keyword evidence="2" id="KW-0833">Ubl conjugation pathway</keyword>
<protein>
    <recommendedName>
        <fullName evidence="5">SKP1 component POZ domain-containing protein</fullName>
    </recommendedName>
</protein>
<feature type="compositionally biased region" description="Low complexity" evidence="3">
    <location>
        <begin position="166"/>
        <end position="175"/>
    </location>
</feature>
<feature type="compositionally biased region" description="Basic residues" evidence="3">
    <location>
        <begin position="176"/>
        <end position="185"/>
    </location>
</feature>
<dbReference type="InterPro" id="IPR001232">
    <property type="entry name" value="SKP1-like"/>
</dbReference>
<dbReference type="PANTHER" id="PTHR11165">
    <property type="entry name" value="SKP1"/>
    <property type="match status" value="1"/>
</dbReference>
<accession>A0A7S2KFI0</accession>
<dbReference type="SMART" id="SM00512">
    <property type="entry name" value="Skp1"/>
    <property type="match status" value="1"/>
</dbReference>
<dbReference type="Gene3D" id="3.30.710.10">
    <property type="entry name" value="Potassium Channel Kv1.1, Chain A"/>
    <property type="match status" value="1"/>
</dbReference>
<comment type="similarity">
    <text evidence="1">Belongs to the SKP1 family.</text>
</comment>
<dbReference type="InterPro" id="IPR016897">
    <property type="entry name" value="SKP1"/>
</dbReference>